<keyword evidence="3" id="KW-1185">Reference proteome</keyword>
<proteinExistence type="predicted"/>
<organism evidence="2 3">
    <name type="scientific">Pseudobutyrivibrio xylanivorans DSM 14809</name>
    <dbReference type="NCBI Taxonomy" id="1123012"/>
    <lineage>
        <taxon>Bacteria</taxon>
        <taxon>Bacillati</taxon>
        <taxon>Bacillota</taxon>
        <taxon>Clostridia</taxon>
        <taxon>Lachnospirales</taxon>
        <taxon>Lachnospiraceae</taxon>
        <taxon>Pseudobutyrivibrio</taxon>
    </lineage>
</organism>
<name>A0A1M6LJJ1_PSEXY</name>
<evidence type="ECO:0000256" key="1">
    <source>
        <dbReference type="SAM" id="MobiDB-lite"/>
    </source>
</evidence>
<dbReference type="RefSeq" id="WP_072919680.1">
    <property type="nucleotide sequence ID" value="NZ_FQYQ01000045.1"/>
</dbReference>
<evidence type="ECO:0000313" key="3">
    <source>
        <dbReference type="Proteomes" id="UP000184185"/>
    </source>
</evidence>
<dbReference type="OrthoDB" id="2038942at2"/>
<reference evidence="2 3" key="1">
    <citation type="submission" date="2016-11" db="EMBL/GenBank/DDBJ databases">
        <authorList>
            <person name="Jaros S."/>
            <person name="Januszkiewicz K."/>
            <person name="Wedrychowicz H."/>
        </authorList>
    </citation>
    <scope>NUCLEOTIDE SEQUENCE [LARGE SCALE GENOMIC DNA]</scope>
    <source>
        <strain evidence="2 3">DSM 14809</strain>
    </source>
</reference>
<feature type="region of interest" description="Disordered" evidence="1">
    <location>
        <begin position="46"/>
        <end position="81"/>
    </location>
</feature>
<feature type="compositionally biased region" description="Polar residues" evidence="1">
    <location>
        <begin position="49"/>
        <end position="76"/>
    </location>
</feature>
<dbReference type="EMBL" id="FQYQ01000045">
    <property type="protein sequence ID" value="SHJ71319.1"/>
    <property type="molecule type" value="Genomic_DNA"/>
</dbReference>
<dbReference type="AlphaFoldDB" id="A0A1M6LJJ1"/>
<dbReference type="Proteomes" id="UP000184185">
    <property type="component" value="Unassembled WGS sequence"/>
</dbReference>
<evidence type="ECO:0000313" key="2">
    <source>
        <dbReference type="EMBL" id="SHJ71319.1"/>
    </source>
</evidence>
<protein>
    <submittedName>
        <fullName evidence="2">Uncharacterized protein</fullName>
    </submittedName>
</protein>
<accession>A0A1M6LJJ1</accession>
<sequence length="304" mass="34601">MSISFDPNISASVYKALYNYDNKQKSGKVDKSKLSSNMTYLEKMKSAADKTNNISSTSDVKNTGASKNSVATSSVDESLKKHPEWKESVNSMVDSGIKAREMYGAKNVDIDSMTMDEYKSYISDIIGKIPFDASHPYDEETVYISEEGWEQMKKDPKYEAWVLGYTVENRAVKNPFFGMGDKGAYCIENFGASIEEHKGAGYSKVYTGSARQARSIYETASSRAGGIKTKAPQADLQPDPDWTLEEQLKKNRKNKDYWDEVYEARLYQSNKLQQDLNNKYYEKMRISQIEMMSSFNNNWSNLLF</sequence>
<gene>
    <name evidence="2" type="ORF">SAMN02745725_03120</name>
</gene>